<keyword evidence="4" id="KW-0804">Transcription</keyword>
<dbReference type="KEGG" id="pfh:PFHG_05537"/>
<evidence type="ECO:0000256" key="2">
    <source>
        <dbReference type="ARBA" id="ARBA00023015"/>
    </source>
</evidence>
<comment type="subcellular location">
    <subcellularLocation>
        <location evidence="1">Nucleus</location>
    </subcellularLocation>
</comment>
<evidence type="ECO:0000256" key="6">
    <source>
        <dbReference type="SAM" id="MobiDB-lite"/>
    </source>
</evidence>
<protein>
    <recommendedName>
        <fullName evidence="7">AP2/ERF domain-containing protein</fullName>
    </recommendedName>
</protein>
<reference evidence="9" key="2">
    <citation type="submission" date="2006-03" db="EMBL/GenBank/DDBJ databases">
        <title>The genome sequence of the Plasmodium falciparum HB3.</title>
        <authorList>
            <consortium name="The Broad Institute Genome Sequencing Platform"/>
            <person name="Birren B."/>
            <person name="Lander E."/>
            <person name="Galagan J."/>
            <person name="Nusbaum C."/>
            <person name="Devon K."/>
            <person name="Henn M."/>
            <person name="Jaffe D."/>
            <person name="Butler J."/>
            <person name="Alvarez P."/>
            <person name="Gnerre S."/>
            <person name="Grabherr M."/>
            <person name="Kleber M."/>
            <person name="Mauceli E."/>
            <person name="Brockman W."/>
            <person name="MacCallum I.A."/>
            <person name="Rounsley S."/>
            <person name="Young S."/>
            <person name="LaButti K."/>
            <person name="Pushparaj V."/>
            <person name="DeCaprio D."/>
            <person name="Crawford M."/>
            <person name="Koehrsen M."/>
            <person name="Engels R."/>
            <person name="Montgomery P."/>
            <person name="Pearson M."/>
            <person name="Howarth C."/>
            <person name="Larson L."/>
            <person name="Luoma S."/>
            <person name="White J."/>
            <person name="Kodira C."/>
            <person name="Zeng Q."/>
            <person name="Oleary S."/>
            <person name="Yandava C."/>
            <person name="Alvarado L."/>
            <person name="Wirth D."/>
            <person name="Volkman S."/>
            <person name="Hartl D."/>
        </authorList>
    </citation>
    <scope>NUCLEOTIDE SEQUENCE [LARGE SCALE GENOMIC DNA]</scope>
</reference>
<sequence>KKRNRSGFLNTDITPEYGRGRRTKVVNQNYVKNYECDTKYYSKKEKTNTLTNMHINVMNNNNNGSLCDVNNKDKIKTNVDSSLINKNNKSNITTRKINNCNNNNKMKNNILDNNEDYETKLACSELKPQRGVYFDKSQKAWIGSWYEEGKQIKRRFKIKYYGWDEARSLAIKARFAFENKTKNLKGKKGPISKNKNDKNEKDAITGM</sequence>
<evidence type="ECO:0000313" key="9">
    <source>
        <dbReference type="Proteomes" id="UP000054289"/>
    </source>
</evidence>
<dbReference type="EMBL" id="GG701134">
    <property type="protein sequence ID" value="KOB64193.1"/>
    <property type="molecule type" value="Genomic_DNA"/>
</dbReference>
<feature type="domain" description="AP2/ERF" evidence="7">
    <location>
        <begin position="130"/>
        <end position="179"/>
    </location>
</feature>
<keyword evidence="2" id="KW-0805">Transcription regulation</keyword>
<evidence type="ECO:0000256" key="1">
    <source>
        <dbReference type="ARBA" id="ARBA00004123"/>
    </source>
</evidence>
<dbReference type="GO" id="GO:0005634">
    <property type="term" value="C:nucleus"/>
    <property type="evidence" value="ECO:0007669"/>
    <property type="project" value="UniProtKB-SubCell"/>
</dbReference>
<dbReference type="Proteomes" id="UP000054289">
    <property type="component" value="Unassembled WGS sequence"/>
</dbReference>
<dbReference type="Gene3D" id="1.20.5.2050">
    <property type="match status" value="1"/>
</dbReference>
<evidence type="ECO:0000256" key="4">
    <source>
        <dbReference type="ARBA" id="ARBA00023163"/>
    </source>
</evidence>
<reference evidence="8 9" key="1">
    <citation type="submission" date="2006-03" db="EMBL/GenBank/DDBJ databases">
        <title>Annotation of Plasmodium falciparum HB3.</title>
        <authorList>
            <consortium name="The Broad Institute Genome Sequencing Platform"/>
            <person name="Volkman S.K."/>
            <person name="Neafsey D.E."/>
            <person name="Dash A.P."/>
            <person name="Chitnis C.E."/>
            <person name="Hartl D.L."/>
            <person name="Young S.K."/>
            <person name="Zeng Q."/>
            <person name="Koehrsen M."/>
            <person name="Alvarado L."/>
            <person name="Berlin A."/>
            <person name="Borenstein D."/>
            <person name="Chapman S.B."/>
            <person name="Chen Z."/>
            <person name="Engels R."/>
            <person name="Freedman E."/>
            <person name="Gellesch M."/>
            <person name="Goldberg J."/>
            <person name="Griggs A."/>
            <person name="Gujja S."/>
            <person name="Heilman E.R."/>
            <person name="Heiman D.I."/>
            <person name="Howarth C."/>
            <person name="Jen D."/>
            <person name="Larson L."/>
            <person name="Mehta T."/>
            <person name="Neiman D."/>
            <person name="Park D."/>
            <person name="Pearson M."/>
            <person name="Roberts A."/>
            <person name="Saif S."/>
            <person name="Shea T."/>
            <person name="Shenoy N."/>
            <person name="Sisk P."/>
            <person name="Stolte C."/>
            <person name="Sykes S."/>
            <person name="Walk T."/>
            <person name="White J."/>
            <person name="Yandava C."/>
            <person name="Haas B."/>
            <person name="Henn M.R."/>
            <person name="Nusbaum C."/>
            <person name="Birren B."/>
        </authorList>
    </citation>
    <scope>NUCLEOTIDE SEQUENCE [LARGE SCALE GENOMIC DNA]</scope>
    <source>
        <strain evidence="8">HB3</strain>
    </source>
</reference>
<dbReference type="AlphaFoldDB" id="A0A0L7KLL1"/>
<feature type="compositionally biased region" description="Basic and acidic residues" evidence="6">
    <location>
        <begin position="194"/>
        <end position="207"/>
    </location>
</feature>
<proteinExistence type="predicted"/>
<keyword evidence="3" id="KW-0238">DNA-binding</keyword>
<evidence type="ECO:0000256" key="3">
    <source>
        <dbReference type="ARBA" id="ARBA00023125"/>
    </source>
</evidence>
<feature type="region of interest" description="Disordered" evidence="6">
    <location>
        <begin position="184"/>
        <end position="207"/>
    </location>
</feature>
<evidence type="ECO:0000313" key="8">
    <source>
        <dbReference type="EMBL" id="KOB64193.1"/>
    </source>
</evidence>
<dbReference type="InterPro" id="IPR001471">
    <property type="entry name" value="AP2/ERF_dom"/>
</dbReference>
<organism evidence="8 9">
    <name type="scientific">Plasmodium falciparum (isolate HB3)</name>
    <dbReference type="NCBI Taxonomy" id="137071"/>
    <lineage>
        <taxon>Eukaryota</taxon>
        <taxon>Sar</taxon>
        <taxon>Alveolata</taxon>
        <taxon>Apicomplexa</taxon>
        <taxon>Aconoidasida</taxon>
        <taxon>Haemosporida</taxon>
        <taxon>Plasmodiidae</taxon>
        <taxon>Plasmodium</taxon>
        <taxon>Plasmodium (Laverania)</taxon>
    </lineage>
</organism>
<dbReference type="GO" id="GO:0003700">
    <property type="term" value="F:DNA-binding transcription factor activity"/>
    <property type="evidence" value="ECO:0007669"/>
    <property type="project" value="InterPro"/>
</dbReference>
<dbReference type="Pfam" id="PF00847">
    <property type="entry name" value="AP2"/>
    <property type="match status" value="1"/>
</dbReference>
<gene>
    <name evidence="8" type="ORF">PFHG_05537</name>
</gene>
<keyword evidence="5" id="KW-0539">Nucleus</keyword>
<accession>A0A0L7KLL1</accession>
<dbReference type="GO" id="GO:0003677">
    <property type="term" value="F:DNA binding"/>
    <property type="evidence" value="ECO:0007669"/>
    <property type="project" value="UniProtKB-KW"/>
</dbReference>
<dbReference type="OrthoDB" id="331552at2759"/>
<evidence type="ECO:0000259" key="7">
    <source>
        <dbReference type="Pfam" id="PF00847"/>
    </source>
</evidence>
<evidence type="ECO:0000256" key="5">
    <source>
        <dbReference type="ARBA" id="ARBA00023242"/>
    </source>
</evidence>
<feature type="non-terminal residue" evidence="8">
    <location>
        <position position="1"/>
    </location>
</feature>
<name>A0A0L7KLL1_PLAFX</name>